<evidence type="ECO:0000256" key="6">
    <source>
        <dbReference type="ARBA" id="ARBA00023315"/>
    </source>
</evidence>
<dbReference type="UniPathway" id="UPA00973"/>
<evidence type="ECO:0000313" key="9">
    <source>
        <dbReference type="EMBL" id="PIP19676.1"/>
    </source>
</evidence>
<dbReference type="EC" id="2.3.1.191" evidence="7"/>
<keyword evidence="1 7" id="KW-0444">Lipid biosynthesis</keyword>
<dbReference type="EMBL" id="PCRK01000027">
    <property type="protein sequence ID" value="PIP19676.1"/>
    <property type="molecule type" value="Genomic_DNA"/>
</dbReference>
<dbReference type="NCBIfam" id="TIGR01853">
    <property type="entry name" value="lipid_A_lpxD"/>
    <property type="match status" value="1"/>
</dbReference>
<name>A0A2G9YKB9_9BACT</name>
<dbReference type="Proteomes" id="UP000231292">
    <property type="component" value="Unassembled WGS sequence"/>
</dbReference>
<comment type="caution">
    <text evidence="9">The sequence shown here is derived from an EMBL/GenBank/DDBJ whole genome shotgun (WGS) entry which is preliminary data.</text>
</comment>
<gene>
    <name evidence="7 9" type="primary">lpxD</name>
    <name evidence="9" type="ORF">COX41_01630</name>
</gene>
<sequence length="341" mass="35692">MRKTLKEIADLLDGEVVGDASVVITGANGIKEAVAGDITFLANPKYASLLKASSASAVITSREIQEFEKPIIRVDNPSLAFSKVISLITPDNINYPKGIHPTVILGKNVKLGKLAALGPYVVIEDDVEIGDKTVISSGCFLGARSKVGADSLIYSNCSIRERTIIGNRVIIHSGAVIGSDGFGFVTIDGIHHKIPQVGIVEIGDDVEIGANVTIDRARFDKTIIGSGTKIDNLVQIAHNVVIGKNCLIVAQVGISGSTVIGNNVILAGQAGLVGHITIGDGAIVTAQSGVAKSVPANTMVSGYPARPFNTTQKVNACAQNLPKLFELVKELKKRIAELEAG</sequence>
<evidence type="ECO:0000313" key="10">
    <source>
        <dbReference type="Proteomes" id="UP000231292"/>
    </source>
</evidence>
<keyword evidence="5 7" id="KW-0443">Lipid metabolism</keyword>
<comment type="similarity">
    <text evidence="7">Belongs to the transferase hexapeptide repeat family. LpxD subfamily.</text>
</comment>
<protein>
    <recommendedName>
        <fullName evidence="7">UDP-3-O-acylglucosamine N-acyltransferase</fullName>
        <ecNumber evidence="7">2.3.1.191</ecNumber>
    </recommendedName>
</protein>
<dbReference type="InterPro" id="IPR007691">
    <property type="entry name" value="LpxD"/>
</dbReference>
<dbReference type="Pfam" id="PF04613">
    <property type="entry name" value="LpxD"/>
    <property type="match status" value="1"/>
</dbReference>
<evidence type="ECO:0000259" key="8">
    <source>
        <dbReference type="Pfam" id="PF04613"/>
    </source>
</evidence>
<reference evidence="9 10" key="1">
    <citation type="submission" date="2017-09" db="EMBL/GenBank/DDBJ databases">
        <title>Depth-based differentiation of microbial function through sediment-hosted aquifers and enrichment of novel symbionts in the deep terrestrial subsurface.</title>
        <authorList>
            <person name="Probst A.J."/>
            <person name="Ladd B."/>
            <person name="Jarett J.K."/>
            <person name="Geller-Mcgrath D.E."/>
            <person name="Sieber C.M."/>
            <person name="Emerson J.B."/>
            <person name="Anantharaman K."/>
            <person name="Thomas B.C."/>
            <person name="Malmstrom R."/>
            <person name="Stieglmeier M."/>
            <person name="Klingl A."/>
            <person name="Woyke T."/>
            <person name="Ryan C.M."/>
            <person name="Banfield J.F."/>
        </authorList>
    </citation>
    <scope>NUCLEOTIDE SEQUENCE [LARGE SCALE GENOMIC DNA]</scope>
    <source>
        <strain evidence="9">CG23_combo_of_CG06-09_8_20_14_all_41_10</strain>
    </source>
</reference>
<feature type="domain" description="UDP-3-O-[3-hydroxymyristoyl] glucosamine N-acyltransferase non-repeat region" evidence="8">
    <location>
        <begin position="22"/>
        <end position="86"/>
    </location>
</feature>
<dbReference type="PANTHER" id="PTHR43378">
    <property type="entry name" value="UDP-3-O-ACYLGLUCOSAMINE N-ACYLTRANSFERASE"/>
    <property type="match status" value="1"/>
</dbReference>
<comment type="function">
    <text evidence="7">Catalyzes the N-acylation of UDP-3-O-acylglucosamine using 3-hydroxyacyl-ACP as the acyl donor. Is involved in the biosynthesis of lipid A, a phosphorylated glycolipid that anchors the lipopolysaccharide to the outer membrane of the cell.</text>
</comment>
<dbReference type="HAMAP" id="MF_00523">
    <property type="entry name" value="LpxD"/>
    <property type="match status" value="1"/>
</dbReference>
<comment type="pathway">
    <text evidence="7">Bacterial outer membrane biogenesis; LPS lipid A biosynthesis.</text>
</comment>
<evidence type="ECO:0000256" key="5">
    <source>
        <dbReference type="ARBA" id="ARBA00023098"/>
    </source>
</evidence>
<evidence type="ECO:0000256" key="2">
    <source>
        <dbReference type="ARBA" id="ARBA00022556"/>
    </source>
</evidence>
<dbReference type="Pfam" id="PF00132">
    <property type="entry name" value="Hexapep"/>
    <property type="match status" value="2"/>
</dbReference>
<dbReference type="GO" id="GO:0016020">
    <property type="term" value="C:membrane"/>
    <property type="evidence" value="ECO:0007669"/>
    <property type="project" value="GOC"/>
</dbReference>
<evidence type="ECO:0000256" key="4">
    <source>
        <dbReference type="ARBA" id="ARBA00022737"/>
    </source>
</evidence>
<dbReference type="SUPFAM" id="SSF51161">
    <property type="entry name" value="Trimeric LpxA-like enzymes"/>
    <property type="match status" value="1"/>
</dbReference>
<dbReference type="InterPro" id="IPR001451">
    <property type="entry name" value="Hexapep"/>
</dbReference>
<evidence type="ECO:0000256" key="3">
    <source>
        <dbReference type="ARBA" id="ARBA00022679"/>
    </source>
</evidence>
<proteinExistence type="inferred from homology"/>
<keyword evidence="6 7" id="KW-0012">Acyltransferase</keyword>
<keyword evidence="4 7" id="KW-0677">Repeat</keyword>
<dbReference type="Gene3D" id="3.40.1390.10">
    <property type="entry name" value="MurE/MurF, N-terminal domain"/>
    <property type="match status" value="1"/>
</dbReference>
<dbReference type="AlphaFoldDB" id="A0A2G9YKB9"/>
<organism evidence="9 10">
    <name type="scientific">Candidatus Sherwoodlollariibacterium unditelluris</name>
    <dbReference type="NCBI Taxonomy" id="1974757"/>
    <lineage>
        <taxon>Bacteria</taxon>
        <taxon>Pseudomonadati</taxon>
        <taxon>Candidatus Omnitrophota</taxon>
        <taxon>Candidatus Sherwoodlollariibacterium</taxon>
    </lineage>
</organism>
<dbReference type="GO" id="GO:0009245">
    <property type="term" value="P:lipid A biosynthetic process"/>
    <property type="evidence" value="ECO:0007669"/>
    <property type="project" value="UniProtKB-UniRule"/>
</dbReference>
<dbReference type="NCBIfam" id="NF002060">
    <property type="entry name" value="PRK00892.1"/>
    <property type="match status" value="1"/>
</dbReference>
<dbReference type="Gene3D" id="2.160.10.10">
    <property type="entry name" value="Hexapeptide repeat proteins"/>
    <property type="match status" value="1"/>
</dbReference>
<dbReference type="PANTHER" id="PTHR43378:SF2">
    <property type="entry name" value="UDP-3-O-ACYLGLUCOSAMINE N-ACYLTRANSFERASE 1, MITOCHONDRIAL-RELATED"/>
    <property type="match status" value="1"/>
</dbReference>
<dbReference type="GO" id="GO:0016410">
    <property type="term" value="F:N-acyltransferase activity"/>
    <property type="evidence" value="ECO:0007669"/>
    <property type="project" value="InterPro"/>
</dbReference>
<dbReference type="InterPro" id="IPR020573">
    <property type="entry name" value="UDP_GlcNAc_AcTrfase_non-rep"/>
</dbReference>
<keyword evidence="2 7" id="KW-0441">Lipid A biosynthesis</keyword>
<feature type="active site" description="Proton acceptor" evidence="7">
    <location>
        <position position="238"/>
    </location>
</feature>
<keyword evidence="3 7" id="KW-0808">Transferase</keyword>
<dbReference type="CDD" id="cd03352">
    <property type="entry name" value="LbH_LpxD"/>
    <property type="match status" value="1"/>
</dbReference>
<evidence type="ECO:0000256" key="7">
    <source>
        <dbReference type="HAMAP-Rule" id="MF_00523"/>
    </source>
</evidence>
<evidence type="ECO:0000256" key="1">
    <source>
        <dbReference type="ARBA" id="ARBA00022516"/>
    </source>
</evidence>
<accession>A0A2G9YKB9</accession>
<comment type="subunit">
    <text evidence="7">Homotrimer.</text>
</comment>
<dbReference type="GO" id="GO:0103118">
    <property type="term" value="F:UDP-3-O-[(3R)-3-hydroxyacyl]-glucosamine N-acyltransferase activity"/>
    <property type="evidence" value="ECO:0007669"/>
    <property type="project" value="UniProtKB-EC"/>
</dbReference>
<comment type="catalytic activity">
    <reaction evidence="7">
        <text>a UDP-3-O-[(3R)-3-hydroxyacyl]-alpha-D-glucosamine + a (3R)-hydroxyacyl-[ACP] = a UDP-2-N,3-O-bis[(3R)-3-hydroxyacyl]-alpha-D-glucosamine + holo-[ACP] + H(+)</text>
        <dbReference type="Rhea" id="RHEA:53836"/>
        <dbReference type="Rhea" id="RHEA-COMP:9685"/>
        <dbReference type="Rhea" id="RHEA-COMP:9945"/>
        <dbReference type="ChEBI" id="CHEBI:15378"/>
        <dbReference type="ChEBI" id="CHEBI:64479"/>
        <dbReference type="ChEBI" id="CHEBI:78827"/>
        <dbReference type="ChEBI" id="CHEBI:137740"/>
        <dbReference type="ChEBI" id="CHEBI:137748"/>
        <dbReference type="EC" id="2.3.1.191"/>
    </reaction>
</comment>
<dbReference type="InterPro" id="IPR011004">
    <property type="entry name" value="Trimer_LpxA-like_sf"/>
</dbReference>